<evidence type="ECO:0000313" key="13">
    <source>
        <dbReference type="Proteomes" id="UP000054217"/>
    </source>
</evidence>
<evidence type="ECO:0000256" key="5">
    <source>
        <dbReference type="ARBA" id="ARBA00022741"/>
    </source>
</evidence>
<feature type="region of interest" description="Disordered" evidence="9">
    <location>
        <begin position="816"/>
        <end position="841"/>
    </location>
</feature>
<dbReference type="InterPro" id="IPR027417">
    <property type="entry name" value="P-loop_NTPase"/>
</dbReference>
<evidence type="ECO:0000256" key="2">
    <source>
        <dbReference type="ARBA" id="ARBA00006012"/>
    </source>
</evidence>
<feature type="transmembrane region" description="Helical" evidence="10">
    <location>
        <begin position="764"/>
        <end position="785"/>
    </location>
</feature>
<feature type="domain" description="ABC transporter" evidence="11">
    <location>
        <begin position="138"/>
        <end position="394"/>
    </location>
</feature>
<feature type="transmembrane region" description="Helical" evidence="10">
    <location>
        <begin position="1255"/>
        <end position="1278"/>
    </location>
</feature>
<feature type="transmembrane region" description="Helical" evidence="10">
    <location>
        <begin position="1187"/>
        <end position="1205"/>
    </location>
</feature>
<dbReference type="GO" id="GO:0016887">
    <property type="term" value="F:ATP hydrolysis activity"/>
    <property type="evidence" value="ECO:0007669"/>
    <property type="project" value="InterPro"/>
</dbReference>
<feature type="transmembrane region" description="Helical" evidence="10">
    <location>
        <begin position="505"/>
        <end position="528"/>
    </location>
</feature>
<dbReference type="Pfam" id="PF06422">
    <property type="entry name" value="PDR_CDR"/>
    <property type="match status" value="1"/>
</dbReference>
<keyword evidence="5" id="KW-0547">Nucleotide-binding</keyword>
<dbReference type="HOGENOM" id="CLU_000604_35_0_1"/>
<feature type="transmembrane region" description="Helical" evidence="10">
    <location>
        <begin position="1450"/>
        <end position="1471"/>
    </location>
</feature>
<organism evidence="12 13">
    <name type="scientific">Pisolithus tinctorius Marx 270</name>
    <dbReference type="NCBI Taxonomy" id="870435"/>
    <lineage>
        <taxon>Eukaryota</taxon>
        <taxon>Fungi</taxon>
        <taxon>Dikarya</taxon>
        <taxon>Basidiomycota</taxon>
        <taxon>Agaricomycotina</taxon>
        <taxon>Agaricomycetes</taxon>
        <taxon>Agaricomycetidae</taxon>
        <taxon>Boletales</taxon>
        <taxon>Sclerodermatineae</taxon>
        <taxon>Pisolithaceae</taxon>
        <taxon>Pisolithus</taxon>
    </lineage>
</organism>
<dbReference type="InterPro" id="IPR017871">
    <property type="entry name" value="ABC_transporter-like_CS"/>
</dbReference>
<dbReference type="InterPro" id="IPR034003">
    <property type="entry name" value="ABCG_PDR_2"/>
</dbReference>
<dbReference type="InterPro" id="IPR034001">
    <property type="entry name" value="ABCG_PDR_1"/>
</dbReference>
<keyword evidence="13" id="KW-1185">Reference proteome</keyword>
<comment type="subcellular location">
    <subcellularLocation>
        <location evidence="1">Membrane</location>
        <topology evidence="1">Multi-pass membrane protein</topology>
    </subcellularLocation>
</comment>
<feature type="region of interest" description="Disordered" evidence="9">
    <location>
        <begin position="406"/>
        <end position="428"/>
    </location>
</feature>
<dbReference type="InterPro" id="IPR013525">
    <property type="entry name" value="ABC2_TM"/>
</dbReference>
<keyword evidence="4 10" id="KW-0812">Transmembrane</keyword>
<dbReference type="Gene3D" id="3.40.50.300">
    <property type="entry name" value="P-loop containing nucleotide triphosphate hydrolases"/>
    <property type="match status" value="2"/>
</dbReference>
<dbReference type="PROSITE" id="PS50893">
    <property type="entry name" value="ABC_TRANSPORTER_2"/>
    <property type="match status" value="2"/>
</dbReference>
<evidence type="ECO:0000256" key="10">
    <source>
        <dbReference type="SAM" id="Phobius"/>
    </source>
</evidence>
<dbReference type="CDD" id="cd03233">
    <property type="entry name" value="ABCG_PDR_domain1"/>
    <property type="match status" value="1"/>
</dbReference>
<feature type="transmembrane region" description="Helical" evidence="10">
    <location>
        <begin position="540"/>
        <end position="559"/>
    </location>
</feature>
<feature type="compositionally biased region" description="Polar residues" evidence="9">
    <location>
        <begin position="44"/>
        <end position="58"/>
    </location>
</feature>
<dbReference type="InParanoid" id="A0A0C3P1X8"/>
<evidence type="ECO:0000256" key="4">
    <source>
        <dbReference type="ARBA" id="ARBA00022692"/>
    </source>
</evidence>
<dbReference type="InterPro" id="IPR010929">
    <property type="entry name" value="PDR_CDR_ABC"/>
</dbReference>
<dbReference type="CDD" id="cd03232">
    <property type="entry name" value="ABCG_PDR_domain2"/>
    <property type="match status" value="1"/>
</dbReference>
<feature type="region of interest" description="Disordered" evidence="9">
    <location>
        <begin position="40"/>
        <end position="76"/>
    </location>
</feature>
<evidence type="ECO:0000256" key="8">
    <source>
        <dbReference type="ARBA" id="ARBA00023136"/>
    </source>
</evidence>
<dbReference type="Pfam" id="PF14510">
    <property type="entry name" value="ABC_trans_N"/>
    <property type="match status" value="1"/>
</dbReference>
<evidence type="ECO:0000256" key="3">
    <source>
        <dbReference type="ARBA" id="ARBA00022448"/>
    </source>
</evidence>
<dbReference type="EMBL" id="KN831961">
    <property type="protein sequence ID" value="KIO07055.1"/>
    <property type="molecule type" value="Genomic_DNA"/>
</dbReference>
<dbReference type="PANTHER" id="PTHR19241">
    <property type="entry name" value="ATP-BINDING CASSETTE TRANSPORTER"/>
    <property type="match status" value="1"/>
</dbReference>
<evidence type="ECO:0000256" key="9">
    <source>
        <dbReference type="SAM" id="MobiDB-lite"/>
    </source>
</evidence>
<feature type="transmembrane region" description="Helical" evidence="10">
    <location>
        <begin position="1298"/>
        <end position="1317"/>
    </location>
</feature>
<dbReference type="FunFam" id="3.40.50.300:FF:000054">
    <property type="entry name" value="ABC multidrug transporter atrF"/>
    <property type="match status" value="1"/>
</dbReference>
<dbReference type="STRING" id="870435.A0A0C3P1X8"/>
<dbReference type="GO" id="GO:0016020">
    <property type="term" value="C:membrane"/>
    <property type="evidence" value="ECO:0007669"/>
    <property type="project" value="UniProtKB-SubCell"/>
</dbReference>
<dbReference type="InterPro" id="IPR003593">
    <property type="entry name" value="AAA+_ATPase"/>
</dbReference>
<name>A0A0C3P1X8_PISTI</name>
<keyword evidence="7 10" id="KW-1133">Transmembrane helix</keyword>
<dbReference type="SUPFAM" id="SSF52540">
    <property type="entry name" value="P-loop containing nucleoside triphosphate hydrolases"/>
    <property type="match status" value="2"/>
</dbReference>
<feature type="transmembrane region" description="Helical" evidence="10">
    <location>
        <begin position="580"/>
        <end position="607"/>
    </location>
</feature>
<evidence type="ECO:0000256" key="7">
    <source>
        <dbReference type="ARBA" id="ARBA00022989"/>
    </source>
</evidence>
<evidence type="ECO:0000256" key="1">
    <source>
        <dbReference type="ARBA" id="ARBA00004141"/>
    </source>
</evidence>
<dbReference type="Pfam" id="PF19055">
    <property type="entry name" value="ABC2_membrane_7"/>
    <property type="match status" value="1"/>
</dbReference>
<dbReference type="OrthoDB" id="245989at2759"/>
<dbReference type="InterPro" id="IPR043926">
    <property type="entry name" value="ABCG_dom"/>
</dbReference>
<proteinExistence type="inferred from homology"/>
<keyword evidence="3" id="KW-0813">Transport</keyword>
<dbReference type="InterPro" id="IPR003439">
    <property type="entry name" value="ABC_transporter-like_ATP-bd"/>
</dbReference>
<evidence type="ECO:0000256" key="6">
    <source>
        <dbReference type="ARBA" id="ARBA00022840"/>
    </source>
</evidence>
<keyword evidence="6" id="KW-0067">ATP-binding</keyword>
<feature type="domain" description="ABC transporter" evidence="11">
    <location>
        <begin position="851"/>
        <end position="1090"/>
    </location>
</feature>
<reference evidence="12 13" key="1">
    <citation type="submission" date="2014-04" db="EMBL/GenBank/DDBJ databases">
        <authorList>
            <consortium name="DOE Joint Genome Institute"/>
            <person name="Kuo A."/>
            <person name="Kohler A."/>
            <person name="Costa M.D."/>
            <person name="Nagy L.G."/>
            <person name="Floudas D."/>
            <person name="Copeland A."/>
            <person name="Barry K.W."/>
            <person name="Cichocki N."/>
            <person name="Veneault-Fourrey C."/>
            <person name="LaButti K."/>
            <person name="Lindquist E.A."/>
            <person name="Lipzen A."/>
            <person name="Lundell T."/>
            <person name="Morin E."/>
            <person name="Murat C."/>
            <person name="Sun H."/>
            <person name="Tunlid A."/>
            <person name="Henrissat B."/>
            <person name="Grigoriev I.V."/>
            <person name="Hibbett D.S."/>
            <person name="Martin F."/>
            <person name="Nordberg H.P."/>
            <person name="Cantor M.N."/>
            <person name="Hua S.X."/>
        </authorList>
    </citation>
    <scope>NUCLEOTIDE SEQUENCE [LARGE SCALE GENOMIC DNA]</scope>
    <source>
        <strain evidence="12 13">Marx 270</strain>
    </source>
</reference>
<feature type="transmembrane region" description="Helical" evidence="10">
    <location>
        <begin position="128"/>
        <end position="148"/>
    </location>
</feature>
<dbReference type="PROSITE" id="PS00211">
    <property type="entry name" value="ABC_TRANSPORTER_1"/>
    <property type="match status" value="1"/>
</dbReference>
<protein>
    <recommendedName>
        <fullName evidence="11">ABC transporter domain-containing protein</fullName>
    </recommendedName>
</protein>
<dbReference type="Proteomes" id="UP000054217">
    <property type="component" value="Unassembled WGS sequence"/>
</dbReference>
<dbReference type="GO" id="GO:0005524">
    <property type="term" value="F:ATP binding"/>
    <property type="evidence" value="ECO:0007669"/>
    <property type="project" value="UniProtKB-KW"/>
</dbReference>
<dbReference type="GO" id="GO:0140359">
    <property type="term" value="F:ABC-type transporter activity"/>
    <property type="evidence" value="ECO:0007669"/>
    <property type="project" value="InterPro"/>
</dbReference>
<evidence type="ECO:0000313" key="12">
    <source>
        <dbReference type="EMBL" id="KIO07055.1"/>
    </source>
</evidence>
<evidence type="ECO:0000259" key="11">
    <source>
        <dbReference type="PROSITE" id="PS50893"/>
    </source>
</evidence>
<dbReference type="Pfam" id="PF01061">
    <property type="entry name" value="ABC2_membrane"/>
    <property type="match status" value="2"/>
</dbReference>
<dbReference type="Pfam" id="PF00005">
    <property type="entry name" value="ABC_tran"/>
    <property type="match status" value="2"/>
</dbReference>
<reference evidence="13" key="2">
    <citation type="submission" date="2015-01" db="EMBL/GenBank/DDBJ databases">
        <title>Evolutionary Origins and Diversification of the Mycorrhizal Mutualists.</title>
        <authorList>
            <consortium name="DOE Joint Genome Institute"/>
            <consortium name="Mycorrhizal Genomics Consortium"/>
            <person name="Kohler A."/>
            <person name="Kuo A."/>
            <person name="Nagy L.G."/>
            <person name="Floudas D."/>
            <person name="Copeland A."/>
            <person name="Barry K.W."/>
            <person name="Cichocki N."/>
            <person name="Veneault-Fourrey C."/>
            <person name="LaButti K."/>
            <person name="Lindquist E.A."/>
            <person name="Lipzen A."/>
            <person name="Lundell T."/>
            <person name="Morin E."/>
            <person name="Murat C."/>
            <person name="Riley R."/>
            <person name="Ohm R."/>
            <person name="Sun H."/>
            <person name="Tunlid A."/>
            <person name="Henrissat B."/>
            <person name="Grigoriev I.V."/>
            <person name="Hibbett D.S."/>
            <person name="Martin F."/>
        </authorList>
    </citation>
    <scope>NUCLEOTIDE SEQUENCE [LARGE SCALE GENOMIC DNA]</scope>
    <source>
        <strain evidence="13">Marx 270</strain>
    </source>
</reference>
<feature type="transmembrane region" description="Helical" evidence="10">
    <location>
        <begin position="613"/>
        <end position="631"/>
    </location>
</feature>
<dbReference type="SMART" id="SM00382">
    <property type="entry name" value="AAA"/>
    <property type="match status" value="2"/>
</dbReference>
<feature type="transmembrane region" description="Helical" evidence="10">
    <location>
        <begin position="675"/>
        <end position="692"/>
    </location>
</feature>
<accession>A0A0C3P1X8</accession>
<gene>
    <name evidence="12" type="ORF">M404DRAFT_427201</name>
</gene>
<sequence>MTQGVQHMETATADSRVDIQEAEETFDELVRQLSRHSQIRNVHRSNLTSKTASVTSHTGAPDVEKGKLDPEDGDEQPFDLREYLTSSNDANQAAGIKHKHVGVTWEDLEVNVIGGAGYKAYMPTFGDAVIGFFMSPFLWLWGLFMSFLPNRKPLTRTILHKSSGVLKPGEMCLVLGCPGAGCTTFLKTIANYREDYASVSGNVLYAGIDAEEMAKYYRGEVVYNQEDDIHIATLTVAQSLDFALSTKTPGPKGRPPDVSSKEFRKTVQDAVLKMLNIPHTRDTLVGNAFVRGVSGGERKRVSIAEMMATRARVQCWDNSTRGLDASTALDFVKCLRIMTDVLGQTTFVTLYQASESIYELFDKVLVLDKGHQVYFGPPSEARSYFEGLGYRPLPRQSTPDYLSGCTDPNERQFADGHSSGNTPSTPEGLEAALRKSPIYKDLQDSYREFTYQMETEKIDQEAFRDAVLADKRRGVSKKSPYTLGFFGQVKALTIRQFRLRRQDRFQLVTSFMLAITLALVIGGAYFNLPDTAGGAFPRGGVVFLAMLTVIIEAFAEMPLQMVGRPIVNKQTSYGFYRPAAIVLANFFADIPIAAVRVFIFDVIVYFMTNLARSAGGFWTFHLFVYTGYLALQGFFRTLGLLCVNFDSAFRLATVFVPNMMQYTGYTIPTFNMKRWLFWIYYINPLSYSWGGAMENEFMRTSYTCDGDSVVPRNGPGMNIYPNDLGPNQVCTLFGAQPGSDVIPGKDYLEAGFALNTADIWRRNLVVTVAFIVFFLFTQLVVIELFSPKVPGTSVNIFAKENAETKRLNDALREKKAARANEKQSIEDEKAEGKERLADAKNENPRAHRKVFTWENLNYTVPVPGGTRRLLHDICGYVKPGTLTALMGASGAGKTTCLDVLAQRKNIGVVTGDVLVDGRPLGPDFARGTAYAEQMDVHEGTATVREALRFSAYLRQPAEVSIEEKNQYVEEIIELLELQDLTEALVFSLSVEARKRLTIGVELASKPALLLFLDEPTSGLDGQSAWNLVRFLRKLADQGQAILCTIHQPSSLLFESFDRLLLLESGGETVYFGDIGKDSHVIREYFAQHGAQCPSNVNPAEYMLEAIGAGLSPRVGPRDWKDVWLDSTEYRRVREEIVEIKAQALAKPAPPEGKTQTYATSFFYQLKVVVQRNNMALWRSPDYVFSRLFVHAIFSLCISLSFLQLGNSVRDLQYRVFGIYWLAVLPPIIMTQLVPLFILNRLTFIREASSRIYSPYVFAIAQLLGEVPYSILCATVYWVLMVYPMGFGKGATGTNGTGFQLLVAIFIEFFGVSFGQLLGSLSPSIQIGVLFVPFSAVVLAIFCGVTIPYPSLIPFWRDWLYQLDPFTRMLSAMLSTELHGLPIVCASDEFAVFNPPTSQTCFEWAGEFVDAFGGYLNNPNATTACQYCQYKVGDEYFTPLNISFSNRWRDVFILFAYFVFNILATIVASRFLRYARR</sequence>
<keyword evidence="8 10" id="KW-0472">Membrane</keyword>
<comment type="similarity">
    <text evidence="2">Belongs to the ABC transporter superfamily. ABCG family. PDR (TC 3.A.1.205) subfamily.</text>
</comment>
<feature type="transmembrane region" description="Helical" evidence="10">
    <location>
        <begin position="1329"/>
        <end position="1348"/>
    </location>
</feature>
<feature type="transmembrane region" description="Helical" evidence="10">
    <location>
        <begin position="1217"/>
        <end position="1243"/>
    </location>
</feature>
<dbReference type="InterPro" id="IPR029481">
    <property type="entry name" value="ABC_trans_N"/>
</dbReference>